<dbReference type="Gene3D" id="3.30.2310.20">
    <property type="entry name" value="RelE-like"/>
    <property type="match status" value="1"/>
</dbReference>
<dbReference type="EMBL" id="QEKO01000002">
    <property type="protein sequence ID" value="PVY62617.1"/>
    <property type="molecule type" value="Genomic_DNA"/>
</dbReference>
<protein>
    <recommendedName>
        <fullName evidence="3">Toxin</fullName>
    </recommendedName>
</protein>
<dbReference type="InterPro" id="IPR028344">
    <property type="entry name" value="ParE1/4"/>
</dbReference>
<dbReference type="PANTHER" id="PTHR33755">
    <property type="entry name" value="TOXIN PARE1-RELATED"/>
    <property type="match status" value="1"/>
</dbReference>
<evidence type="ECO:0000256" key="2">
    <source>
        <dbReference type="ARBA" id="ARBA00022649"/>
    </source>
</evidence>
<keyword evidence="2" id="KW-1277">Toxin-antitoxin system</keyword>
<dbReference type="InterPro" id="IPR035093">
    <property type="entry name" value="RelE/ParE_toxin_dom_sf"/>
</dbReference>
<comment type="similarity">
    <text evidence="1 3">Belongs to the RelE toxin family.</text>
</comment>
<proteinExistence type="inferred from homology"/>
<evidence type="ECO:0000313" key="5">
    <source>
        <dbReference type="Proteomes" id="UP000246145"/>
    </source>
</evidence>
<name>A0A2U1CNT9_9BURK</name>
<dbReference type="PIRSF" id="PIRSF029218">
    <property type="entry name" value="ParE"/>
    <property type="match status" value="1"/>
</dbReference>
<dbReference type="Pfam" id="PF05016">
    <property type="entry name" value="ParE_toxin"/>
    <property type="match status" value="1"/>
</dbReference>
<gene>
    <name evidence="4" type="ORF">C7440_2112</name>
</gene>
<keyword evidence="5" id="KW-1185">Reference proteome</keyword>
<dbReference type="Proteomes" id="UP000246145">
    <property type="component" value="Unassembled WGS sequence"/>
</dbReference>
<dbReference type="OrthoDB" id="516834at2"/>
<evidence type="ECO:0000313" key="4">
    <source>
        <dbReference type="EMBL" id="PVY62617.1"/>
    </source>
</evidence>
<evidence type="ECO:0000256" key="3">
    <source>
        <dbReference type="PIRNR" id="PIRNR029218"/>
    </source>
</evidence>
<dbReference type="STRING" id="1231391.GCA_000308195_02910"/>
<dbReference type="RefSeq" id="WP_116518475.1">
    <property type="nucleotide sequence ID" value="NZ_JACCEX010000002.1"/>
</dbReference>
<comment type="caution">
    <text evidence="4">The sequence shown here is derived from an EMBL/GenBank/DDBJ whole genome shotgun (WGS) entry which is preliminary data.</text>
</comment>
<organism evidence="4 5">
    <name type="scientific">Pusillimonas noertemannii</name>
    <dbReference type="NCBI Taxonomy" id="305977"/>
    <lineage>
        <taxon>Bacteria</taxon>
        <taxon>Pseudomonadati</taxon>
        <taxon>Pseudomonadota</taxon>
        <taxon>Betaproteobacteria</taxon>
        <taxon>Burkholderiales</taxon>
        <taxon>Alcaligenaceae</taxon>
        <taxon>Pusillimonas</taxon>
    </lineage>
</organism>
<dbReference type="AlphaFoldDB" id="A0A2U1CNT9"/>
<evidence type="ECO:0000256" key="1">
    <source>
        <dbReference type="ARBA" id="ARBA00006226"/>
    </source>
</evidence>
<dbReference type="PANTHER" id="PTHR33755:SF9">
    <property type="entry name" value="TOXIN PARE1"/>
    <property type="match status" value="1"/>
</dbReference>
<sequence>MSAKKRQIKLRPLAEADLEQIWLYTFKHWSLEQADTYVRDLTAAMEDLACNAKTGRVCSVREGYYQYAVGSHIMFYRMTPDALDITRILHQRMDVERHL</sequence>
<accession>A0A2U1CNT9</accession>
<reference evidence="4 5" key="1">
    <citation type="submission" date="2018-04" db="EMBL/GenBank/DDBJ databases">
        <title>Genomic Encyclopedia of Type Strains, Phase IV (KMG-IV): sequencing the most valuable type-strain genomes for metagenomic binning, comparative biology and taxonomic classification.</title>
        <authorList>
            <person name="Goeker M."/>
        </authorList>
    </citation>
    <scope>NUCLEOTIDE SEQUENCE [LARGE SCALE GENOMIC DNA]</scope>
    <source>
        <strain evidence="4 5">DSM 10065</strain>
    </source>
</reference>
<dbReference type="InterPro" id="IPR007712">
    <property type="entry name" value="RelE/ParE_toxin"/>
</dbReference>
<dbReference type="InterPro" id="IPR051803">
    <property type="entry name" value="TA_system_RelE-like_toxin"/>
</dbReference>